<proteinExistence type="inferred from homology"/>
<feature type="domain" description="Activator of Hsp90 ATPase homologue 1/2-like C-terminal" evidence="2">
    <location>
        <begin position="13"/>
        <end position="145"/>
    </location>
</feature>
<dbReference type="Pfam" id="PF08327">
    <property type="entry name" value="AHSA1"/>
    <property type="match status" value="1"/>
</dbReference>
<dbReference type="InterPro" id="IPR013538">
    <property type="entry name" value="ASHA1/2-like_C"/>
</dbReference>
<dbReference type="Gene3D" id="3.30.530.20">
    <property type="match status" value="1"/>
</dbReference>
<dbReference type="RefSeq" id="WP_344306231.1">
    <property type="nucleotide sequence ID" value="NZ_BAAANO010000003.1"/>
</dbReference>
<keyword evidence="4" id="KW-1185">Reference proteome</keyword>
<comment type="caution">
    <text evidence="3">The sequence shown here is derived from an EMBL/GenBank/DDBJ whole genome shotgun (WGS) entry which is preliminary data.</text>
</comment>
<dbReference type="SUPFAM" id="SSF55961">
    <property type="entry name" value="Bet v1-like"/>
    <property type="match status" value="1"/>
</dbReference>
<evidence type="ECO:0000313" key="3">
    <source>
        <dbReference type="EMBL" id="GAA1998612.1"/>
    </source>
</evidence>
<comment type="similarity">
    <text evidence="1">Belongs to the AHA1 family.</text>
</comment>
<reference evidence="4" key="1">
    <citation type="journal article" date="2019" name="Int. J. Syst. Evol. Microbiol.">
        <title>The Global Catalogue of Microorganisms (GCM) 10K type strain sequencing project: providing services to taxonomists for standard genome sequencing and annotation.</title>
        <authorList>
            <consortium name="The Broad Institute Genomics Platform"/>
            <consortium name="The Broad Institute Genome Sequencing Center for Infectious Disease"/>
            <person name="Wu L."/>
            <person name="Ma J."/>
        </authorList>
    </citation>
    <scope>NUCLEOTIDE SEQUENCE [LARGE SCALE GENOMIC DNA]</scope>
    <source>
        <strain evidence="4">JCM 14546</strain>
    </source>
</reference>
<protein>
    <submittedName>
        <fullName evidence="3">SRPBCC family protein</fullName>
    </submittedName>
</protein>
<dbReference type="CDD" id="cd07814">
    <property type="entry name" value="SRPBCC_CalC_Aha1-like"/>
    <property type="match status" value="1"/>
</dbReference>
<name>A0ABP5EH89_9MICO</name>
<gene>
    <name evidence="3" type="ORF">GCM10009755_02450</name>
</gene>
<evidence type="ECO:0000313" key="4">
    <source>
        <dbReference type="Proteomes" id="UP001500755"/>
    </source>
</evidence>
<evidence type="ECO:0000256" key="1">
    <source>
        <dbReference type="ARBA" id="ARBA00006817"/>
    </source>
</evidence>
<sequence length="153" mass="17238">MSDEPFTLTRTFDAPVALVWRAWTDPRLARRWWHPYDFTIEHGVPRIDPVVGGGFSYTLVDPEKARIALSGTYLEVEAERRLVFTWGPAELPAEAQARITVDLEDTGVGLTLMTFTATGLPAEDGVDEEDSVVRTGWTECFELLDIWFSMGIM</sequence>
<dbReference type="InterPro" id="IPR023393">
    <property type="entry name" value="START-like_dom_sf"/>
</dbReference>
<organism evidence="3 4">
    <name type="scientific">Brevibacterium samyangense</name>
    <dbReference type="NCBI Taxonomy" id="366888"/>
    <lineage>
        <taxon>Bacteria</taxon>
        <taxon>Bacillati</taxon>
        <taxon>Actinomycetota</taxon>
        <taxon>Actinomycetes</taxon>
        <taxon>Micrococcales</taxon>
        <taxon>Brevibacteriaceae</taxon>
        <taxon>Brevibacterium</taxon>
    </lineage>
</organism>
<dbReference type="Proteomes" id="UP001500755">
    <property type="component" value="Unassembled WGS sequence"/>
</dbReference>
<evidence type="ECO:0000259" key="2">
    <source>
        <dbReference type="Pfam" id="PF08327"/>
    </source>
</evidence>
<accession>A0ABP5EH89</accession>
<dbReference type="EMBL" id="BAAANO010000003">
    <property type="protein sequence ID" value="GAA1998612.1"/>
    <property type="molecule type" value="Genomic_DNA"/>
</dbReference>